<dbReference type="EMBL" id="KQ979218">
    <property type="protein sequence ID" value="KYN22232.1"/>
    <property type="molecule type" value="Genomic_DNA"/>
</dbReference>
<dbReference type="Gene3D" id="2.60.40.1730">
    <property type="entry name" value="tricorn interacting facor f3 domain"/>
    <property type="match status" value="1"/>
</dbReference>
<protein>
    <submittedName>
        <fullName evidence="2">Uncharacterized protein</fullName>
    </submittedName>
</protein>
<name>A0A151JAS0_9HYME</name>
<accession>A0A151JAS0</accession>
<evidence type="ECO:0000313" key="2">
    <source>
        <dbReference type="EMBL" id="KYN22232.1"/>
    </source>
</evidence>
<gene>
    <name evidence="2" type="ORF">ALC57_05373</name>
</gene>
<keyword evidence="1" id="KW-0732">Signal</keyword>
<feature type="signal peptide" evidence="1">
    <location>
        <begin position="1"/>
        <end position="21"/>
    </location>
</feature>
<proteinExistence type="predicted"/>
<reference evidence="2 3" key="1">
    <citation type="submission" date="2015-09" db="EMBL/GenBank/DDBJ databases">
        <title>Trachymyrmex cornetzi WGS genome.</title>
        <authorList>
            <person name="Nygaard S."/>
            <person name="Hu H."/>
            <person name="Boomsma J."/>
            <person name="Zhang G."/>
        </authorList>
    </citation>
    <scope>NUCLEOTIDE SEQUENCE [LARGE SCALE GENOMIC DNA]</scope>
    <source>
        <strain evidence="2">Tcor2-1</strain>
        <tissue evidence="2">Whole body</tissue>
    </source>
</reference>
<dbReference type="Proteomes" id="UP000078492">
    <property type="component" value="Unassembled WGS sequence"/>
</dbReference>
<evidence type="ECO:0000256" key="1">
    <source>
        <dbReference type="SAM" id="SignalP"/>
    </source>
</evidence>
<sequence length="189" mass="22485">MNLVQISNRVILILTIAVLNSDEQNNFNISNYIHFPYYMIPVHYCIQLDYINPNYEHTDKLDNIWKEMFGLKNEYDSFFFRGKTSTTINILQSTHYISLNQLKLIISLANITLTTKNAIIYVLNKYKYSKNVLGFPLLYMLLPGLYTFKIQFFSHLRENHEDSFFKNVSKGNIVTLVNYKWLKIYVYMM</sequence>
<evidence type="ECO:0000313" key="3">
    <source>
        <dbReference type="Proteomes" id="UP000078492"/>
    </source>
</evidence>
<keyword evidence="3" id="KW-1185">Reference proteome</keyword>
<organism evidence="2 3">
    <name type="scientific">Trachymyrmex cornetzi</name>
    <dbReference type="NCBI Taxonomy" id="471704"/>
    <lineage>
        <taxon>Eukaryota</taxon>
        <taxon>Metazoa</taxon>
        <taxon>Ecdysozoa</taxon>
        <taxon>Arthropoda</taxon>
        <taxon>Hexapoda</taxon>
        <taxon>Insecta</taxon>
        <taxon>Pterygota</taxon>
        <taxon>Neoptera</taxon>
        <taxon>Endopterygota</taxon>
        <taxon>Hymenoptera</taxon>
        <taxon>Apocrita</taxon>
        <taxon>Aculeata</taxon>
        <taxon>Formicoidea</taxon>
        <taxon>Formicidae</taxon>
        <taxon>Myrmicinae</taxon>
        <taxon>Trachymyrmex</taxon>
    </lineage>
</organism>
<dbReference type="AlphaFoldDB" id="A0A151JAS0"/>
<dbReference type="InterPro" id="IPR042097">
    <property type="entry name" value="Aminopeptidase_N-like_N_sf"/>
</dbReference>
<feature type="chain" id="PRO_5007582558" evidence="1">
    <location>
        <begin position="22"/>
        <end position="189"/>
    </location>
</feature>